<dbReference type="Proteomes" id="UP000004642">
    <property type="component" value="Unassembled WGS sequence"/>
</dbReference>
<dbReference type="AlphaFoldDB" id="G5LWY0"/>
<proteinExistence type="inferred from homology"/>
<dbReference type="PANTHER" id="PTHR30615:SF8">
    <property type="entry name" value="UPF0047 PROTEIN C4A8.02C"/>
    <property type="match status" value="1"/>
</dbReference>
<protein>
    <recommendedName>
        <fullName evidence="4">YjbQ family protein</fullName>
    </recommendedName>
</protein>
<dbReference type="SUPFAM" id="SSF111038">
    <property type="entry name" value="YjbQ-like"/>
    <property type="match status" value="1"/>
</dbReference>
<evidence type="ECO:0000313" key="2">
    <source>
        <dbReference type="EMBL" id="EHC29084.1"/>
    </source>
</evidence>
<evidence type="ECO:0008006" key="4">
    <source>
        <dbReference type="Google" id="ProtNLM"/>
    </source>
</evidence>
<dbReference type="EMBL" id="AFCJ01002506">
    <property type="protein sequence ID" value="EHC29084.1"/>
    <property type="molecule type" value="Genomic_DNA"/>
</dbReference>
<comment type="similarity">
    <text evidence="1">Belongs to the UPF0047 family.</text>
</comment>
<evidence type="ECO:0000313" key="3">
    <source>
        <dbReference type="Proteomes" id="UP000004642"/>
    </source>
</evidence>
<dbReference type="InterPro" id="IPR001602">
    <property type="entry name" value="UPF0047_YjbQ-like"/>
</dbReference>
<dbReference type="PATRIC" id="fig|913241.3.peg.4525"/>
<reference evidence="2 3" key="1">
    <citation type="journal article" date="2011" name="BMC Genomics">
        <title>Genome sequencing reveals diversification of virulence factor content and possible host adaptation in distinct subpopulations of Salmonella enterica.</title>
        <authorList>
            <person name="den Bakker H.C."/>
            <person name="Moreno Switt A.I."/>
            <person name="Govoni G."/>
            <person name="Cummings C.A."/>
            <person name="Ranieri M.L."/>
            <person name="Degoricija L."/>
            <person name="Hoelzer K."/>
            <person name="Rodriguez-Rivera L.D."/>
            <person name="Brown S."/>
            <person name="Bolchacova E."/>
            <person name="Furtado M.R."/>
            <person name="Wiedmann M."/>
        </authorList>
    </citation>
    <scope>NUCLEOTIDE SEQUENCE [LARGE SCALE GENOMIC DNA]</scope>
    <source>
        <strain evidence="2 3">R6-377</strain>
    </source>
</reference>
<evidence type="ECO:0000256" key="1">
    <source>
        <dbReference type="ARBA" id="ARBA00005534"/>
    </source>
</evidence>
<dbReference type="PANTHER" id="PTHR30615">
    <property type="entry name" value="UNCHARACTERIZED PROTEIN YJBQ-RELATED"/>
    <property type="match status" value="1"/>
</dbReference>
<organism evidence="2 3">
    <name type="scientific">Salmonella enterica subsp. enterica serovar Alachua str. R6-377</name>
    <dbReference type="NCBI Taxonomy" id="913241"/>
    <lineage>
        <taxon>Bacteria</taxon>
        <taxon>Pseudomonadati</taxon>
        <taxon>Pseudomonadota</taxon>
        <taxon>Gammaproteobacteria</taxon>
        <taxon>Enterobacterales</taxon>
        <taxon>Enterobacteriaceae</taxon>
        <taxon>Salmonella</taxon>
    </lineage>
</organism>
<dbReference type="Gene3D" id="2.60.120.460">
    <property type="entry name" value="YjbQ-like"/>
    <property type="match status" value="1"/>
</dbReference>
<dbReference type="NCBIfam" id="TIGR00149">
    <property type="entry name" value="TIGR00149_YjbQ"/>
    <property type="match status" value="1"/>
</dbReference>
<accession>G5LWY0</accession>
<comment type="caution">
    <text evidence="2">The sequence shown here is derived from an EMBL/GenBank/DDBJ whole genome shotgun (WGS) entry which is preliminary data.</text>
</comment>
<dbReference type="PROSITE" id="PS01314">
    <property type="entry name" value="UPF0047"/>
    <property type="match status" value="1"/>
</dbReference>
<sequence length="188" mass="21443">MHDFRASGSPFLHDFCTNLPRWLLPFPDLLHTIQETFVFRKEQPMWYQRTITLSEKPRGFHLITDVHLITDEIIDKLSGLPPVETGLLHLLLLHTSASLTLNENCDPTVRADMERHFLKTVPDNAAYEHDYEGADDMPSHIKSSVLGVSLLLPVRQGRLQLGTWQGIWLGEHRIHGGPRKIIATLQGE</sequence>
<dbReference type="InterPro" id="IPR035917">
    <property type="entry name" value="YjbQ-like_sf"/>
</dbReference>
<dbReference type="Pfam" id="PF01894">
    <property type="entry name" value="YjbQ"/>
    <property type="match status" value="1"/>
</dbReference>
<name>G5LWY0_SALET</name>
<gene>
    <name evidence="2" type="ORF">LTSEALA_5903</name>
</gene>